<name>B9RJM2_RICCO</name>
<evidence type="ECO:0000313" key="2">
    <source>
        <dbReference type="Proteomes" id="UP000008311"/>
    </source>
</evidence>
<organism evidence="1 2">
    <name type="scientific">Ricinus communis</name>
    <name type="common">Castor bean</name>
    <dbReference type="NCBI Taxonomy" id="3988"/>
    <lineage>
        <taxon>Eukaryota</taxon>
        <taxon>Viridiplantae</taxon>
        <taxon>Streptophyta</taxon>
        <taxon>Embryophyta</taxon>
        <taxon>Tracheophyta</taxon>
        <taxon>Spermatophyta</taxon>
        <taxon>Magnoliopsida</taxon>
        <taxon>eudicotyledons</taxon>
        <taxon>Gunneridae</taxon>
        <taxon>Pentapetalae</taxon>
        <taxon>rosids</taxon>
        <taxon>fabids</taxon>
        <taxon>Malpighiales</taxon>
        <taxon>Euphorbiaceae</taxon>
        <taxon>Acalyphoideae</taxon>
        <taxon>Acalypheae</taxon>
        <taxon>Ricinus</taxon>
    </lineage>
</organism>
<gene>
    <name evidence="1" type="ORF">RCOM_1036540</name>
</gene>
<evidence type="ECO:0000313" key="1">
    <source>
        <dbReference type="EMBL" id="EEF48524.1"/>
    </source>
</evidence>
<dbReference type="Proteomes" id="UP000008311">
    <property type="component" value="Unassembled WGS sequence"/>
</dbReference>
<accession>B9RJM2</accession>
<dbReference type="EMBL" id="EQ973783">
    <property type="protein sequence ID" value="EEF48524.1"/>
    <property type="molecule type" value="Genomic_DNA"/>
</dbReference>
<dbReference type="AlphaFoldDB" id="B9RJM2"/>
<protein>
    <submittedName>
        <fullName evidence="1">Uncharacterized protein</fullName>
    </submittedName>
</protein>
<dbReference type="InParanoid" id="B9RJM2"/>
<reference evidence="2" key="1">
    <citation type="journal article" date="2010" name="Nat. Biotechnol.">
        <title>Draft genome sequence of the oilseed species Ricinus communis.</title>
        <authorList>
            <person name="Chan A.P."/>
            <person name="Crabtree J."/>
            <person name="Zhao Q."/>
            <person name="Lorenzi H."/>
            <person name="Orvis J."/>
            <person name="Puiu D."/>
            <person name="Melake-Berhan A."/>
            <person name="Jones K.M."/>
            <person name="Redman J."/>
            <person name="Chen G."/>
            <person name="Cahoon E.B."/>
            <person name="Gedil M."/>
            <person name="Stanke M."/>
            <person name="Haas B.J."/>
            <person name="Wortman J.R."/>
            <person name="Fraser-Liggett C.M."/>
            <person name="Ravel J."/>
            <person name="Rabinowicz P.D."/>
        </authorList>
    </citation>
    <scope>NUCLEOTIDE SEQUENCE [LARGE SCALE GENOMIC DNA]</scope>
    <source>
        <strain evidence="2">cv. Hale</strain>
    </source>
</reference>
<keyword evidence="2" id="KW-1185">Reference proteome</keyword>
<proteinExistence type="predicted"/>
<sequence length="85" mass="9745">MDEQIQLAGLTLRVGLDEAPGKRRQKLRDPWHTHIELVKLEREVDFAVPNRHPIQLYQSKASYPTTVKKQKGQPAGLVLNSFLPF</sequence>